<dbReference type="AlphaFoldDB" id="A0AAV5JPV1"/>
<gene>
    <name evidence="2" type="ORF">SLEP1_g27257</name>
</gene>
<comment type="caution">
    <text evidence="2">The sequence shown here is derived from an EMBL/GenBank/DDBJ whole genome shotgun (WGS) entry which is preliminary data.</text>
</comment>
<sequence>MQLAPLIKSSLLFGPISSPIQSIESIKPRTEPENGSMTDPILKTLLYWTPKKERKQQTHVSEWRHEGHDFVDRHRGMCRCCLCKQSISTWSPYKLGDPPRVHTSQWQQPPRKQRFIWVEKKKHSATSQEANQNLVNAIVSPKTSAKHVPFKSNDSNATKELYVNSKTISLGEFIIELPSSNPNLPFVFTKKQDVTSSSTKTAKNKANMSVKENKEKDHKKDAATFVPRGGMLPSTKSILPRRHSTSNMKSLQMHKALYEGTYWLQNLDSSLHLTKINGLPFQSCCPSVCRSCSRSK</sequence>
<keyword evidence="3" id="KW-1185">Reference proteome</keyword>
<organism evidence="2 3">
    <name type="scientific">Rubroshorea leprosula</name>
    <dbReference type="NCBI Taxonomy" id="152421"/>
    <lineage>
        <taxon>Eukaryota</taxon>
        <taxon>Viridiplantae</taxon>
        <taxon>Streptophyta</taxon>
        <taxon>Embryophyta</taxon>
        <taxon>Tracheophyta</taxon>
        <taxon>Spermatophyta</taxon>
        <taxon>Magnoliopsida</taxon>
        <taxon>eudicotyledons</taxon>
        <taxon>Gunneridae</taxon>
        <taxon>Pentapetalae</taxon>
        <taxon>rosids</taxon>
        <taxon>malvids</taxon>
        <taxon>Malvales</taxon>
        <taxon>Dipterocarpaceae</taxon>
        <taxon>Rubroshorea</taxon>
    </lineage>
</organism>
<protein>
    <submittedName>
        <fullName evidence="2">Uncharacterized protein</fullName>
    </submittedName>
</protein>
<accession>A0AAV5JPV1</accession>
<dbReference type="Proteomes" id="UP001054252">
    <property type="component" value="Unassembled WGS sequence"/>
</dbReference>
<evidence type="ECO:0000256" key="1">
    <source>
        <dbReference type="SAM" id="MobiDB-lite"/>
    </source>
</evidence>
<evidence type="ECO:0000313" key="3">
    <source>
        <dbReference type="Proteomes" id="UP001054252"/>
    </source>
</evidence>
<name>A0AAV5JPV1_9ROSI</name>
<dbReference type="EMBL" id="BPVZ01000046">
    <property type="protein sequence ID" value="GKV16643.1"/>
    <property type="molecule type" value="Genomic_DNA"/>
</dbReference>
<evidence type="ECO:0000313" key="2">
    <source>
        <dbReference type="EMBL" id="GKV16643.1"/>
    </source>
</evidence>
<feature type="compositionally biased region" description="Polar residues" evidence="1">
    <location>
        <begin position="198"/>
        <end position="207"/>
    </location>
</feature>
<reference evidence="2 3" key="1">
    <citation type="journal article" date="2021" name="Commun. Biol.">
        <title>The genome of Shorea leprosula (Dipterocarpaceae) highlights the ecological relevance of drought in aseasonal tropical rainforests.</title>
        <authorList>
            <person name="Ng K.K.S."/>
            <person name="Kobayashi M.J."/>
            <person name="Fawcett J.A."/>
            <person name="Hatakeyama M."/>
            <person name="Paape T."/>
            <person name="Ng C.H."/>
            <person name="Ang C.C."/>
            <person name="Tnah L.H."/>
            <person name="Lee C.T."/>
            <person name="Nishiyama T."/>
            <person name="Sese J."/>
            <person name="O'Brien M.J."/>
            <person name="Copetti D."/>
            <person name="Mohd Noor M.I."/>
            <person name="Ong R.C."/>
            <person name="Putra M."/>
            <person name="Sireger I.Z."/>
            <person name="Indrioko S."/>
            <person name="Kosugi Y."/>
            <person name="Izuno A."/>
            <person name="Isagi Y."/>
            <person name="Lee S.L."/>
            <person name="Shimizu K.K."/>
        </authorList>
    </citation>
    <scope>NUCLEOTIDE SEQUENCE [LARGE SCALE GENOMIC DNA]</scope>
    <source>
        <strain evidence="2">214</strain>
    </source>
</reference>
<feature type="region of interest" description="Disordered" evidence="1">
    <location>
        <begin position="198"/>
        <end position="219"/>
    </location>
</feature>
<proteinExistence type="predicted"/>